<dbReference type="Pfam" id="PF06564">
    <property type="entry name" value="CBP_BcsQ"/>
    <property type="match status" value="1"/>
</dbReference>
<sequence length="256" mass="27693">MKVIAVVSSKGGVGKTTVTANLAHALARQGRTVVVMDLDPQNALGLHFGIAPTEYRGVSRASLSGQSWRSVVFESRSGVYVLPYGVVNEDDRDRFEQSFEGTPDWLTHQLSSLNLPSDALVLLDTPPGPSAYMKQALHAAHLAVLVVLADAASYAALPMMQRLIQTYCVGQPHFIDSLYVVNQTDSSRQLSKDVTNIVRSSFGDRVVGVIHQDQSVGEALAHDLSVLDYEANSQAAQDFRACAQKIALRLPTKAFA</sequence>
<gene>
    <name evidence="1" type="primary">bcsQ</name>
    <name evidence="1" type="ORF">PSQ40_12190</name>
</gene>
<dbReference type="CDD" id="cd02042">
    <property type="entry name" value="ParAB_family"/>
    <property type="match status" value="1"/>
</dbReference>
<evidence type="ECO:0000313" key="1">
    <source>
        <dbReference type="EMBL" id="MDD0839335.1"/>
    </source>
</evidence>
<dbReference type="PANTHER" id="PTHR13696">
    <property type="entry name" value="P-LOOP CONTAINING NUCLEOSIDE TRIPHOSPHATE HYDROLASE"/>
    <property type="match status" value="1"/>
</dbReference>
<proteinExistence type="predicted"/>
<dbReference type="PANTHER" id="PTHR13696:SF99">
    <property type="entry name" value="COBYRINIC ACID AC-DIAMIDE SYNTHASE"/>
    <property type="match status" value="1"/>
</dbReference>
<name>A0ABT5MZ97_9BURK</name>
<dbReference type="NCBIfam" id="TIGR03371">
    <property type="entry name" value="cellulose_yhjQ"/>
    <property type="match status" value="1"/>
</dbReference>
<comment type="caution">
    <text evidence="1">The sequence shown here is derived from an EMBL/GenBank/DDBJ whole genome shotgun (WGS) entry which is preliminary data.</text>
</comment>
<keyword evidence="2" id="KW-1185">Reference proteome</keyword>
<organism evidence="1 2">
    <name type="scientific">Curvibacter cyanobacteriorum</name>
    <dbReference type="NCBI Taxonomy" id="3026422"/>
    <lineage>
        <taxon>Bacteria</taxon>
        <taxon>Pseudomonadati</taxon>
        <taxon>Pseudomonadota</taxon>
        <taxon>Betaproteobacteria</taxon>
        <taxon>Burkholderiales</taxon>
        <taxon>Comamonadaceae</taxon>
        <taxon>Curvibacter</taxon>
    </lineage>
</organism>
<dbReference type="SUPFAM" id="SSF52540">
    <property type="entry name" value="P-loop containing nucleoside triphosphate hydrolases"/>
    <property type="match status" value="1"/>
</dbReference>
<dbReference type="InterPro" id="IPR017746">
    <property type="entry name" value="Cellulose_synthase_operon_BcsQ"/>
</dbReference>
<dbReference type="InterPro" id="IPR027417">
    <property type="entry name" value="P-loop_NTPase"/>
</dbReference>
<dbReference type="Proteomes" id="UP001528673">
    <property type="component" value="Unassembled WGS sequence"/>
</dbReference>
<reference evidence="1 2" key="1">
    <citation type="submission" date="2023-02" db="EMBL/GenBank/DDBJ databases">
        <title>Bacterial whole genomic sequence of Curvibacter sp. HBC61.</title>
        <authorList>
            <person name="Le V."/>
            <person name="Ko S.-R."/>
            <person name="Ahn C.-Y."/>
            <person name="Oh H.-M."/>
        </authorList>
    </citation>
    <scope>NUCLEOTIDE SEQUENCE [LARGE SCALE GENOMIC DNA]</scope>
    <source>
        <strain evidence="1 2">HBC61</strain>
    </source>
</reference>
<dbReference type="RefSeq" id="WP_273951786.1">
    <property type="nucleotide sequence ID" value="NZ_JAQSIP010000005.1"/>
</dbReference>
<dbReference type="Gene3D" id="3.40.50.300">
    <property type="entry name" value="P-loop containing nucleotide triphosphate hydrolases"/>
    <property type="match status" value="1"/>
</dbReference>
<evidence type="ECO:0000313" key="2">
    <source>
        <dbReference type="Proteomes" id="UP001528673"/>
    </source>
</evidence>
<dbReference type="InterPro" id="IPR050678">
    <property type="entry name" value="DNA_Partitioning_ATPase"/>
</dbReference>
<accession>A0ABT5MZ97</accession>
<protein>
    <submittedName>
        <fullName evidence="1">Cellulose biosynthesis protein BcsQ</fullName>
    </submittedName>
</protein>
<dbReference type="EMBL" id="JAQSIP010000005">
    <property type="protein sequence ID" value="MDD0839335.1"/>
    <property type="molecule type" value="Genomic_DNA"/>
</dbReference>
<dbReference type="PIRSF" id="PIRSF009320">
    <property type="entry name" value="Nuc_binding_HP_1000"/>
    <property type="match status" value="1"/>
</dbReference>